<evidence type="ECO:0000256" key="7">
    <source>
        <dbReference type="ARBA" id="ARBA00022984"/>
    </source>
</evidence>
<dbReference type="GO" id="GO:0009252">
    <property type="term" value="P:peptidoglycan biosynthetic process"/>
    <property type="evidence" value="ECO:0007669"/>
    <property type="project" value="UniProtKB-UniRule"/>
</dbReference>
<dbReference type="SUPFAM" id="SSF53244">
    <property type="entry name" value="MurD-like peptide ligases, peptide-binding domain"/>
    <property type="match status" value="1"/>
</dbReference>
<gene>
    <name evidence="10" type="primary">murF</name>
    <name evidence="15" type="ORF">EG850_09200</name>
</gene>
<dbReference type="NCBIfam" id="TIGR01143">
    <property type="entry name" value="murF"/>
    <property type="match status" value="1"/>
</dbReference>
<evidence type="ECO:0000256" key="5">
    <source>
        <dbReference type="ARBA" id="ARBA00022840"/>
    </source>
</evidence>
<dbReference type="Gene3D" id="3.40.1390.10">
    <property type="entry name" value="MurE/MurF, N-terminal domain"/>
    <property type="match status" value="1"/>
</dbReference>
<evidence type="ECO:0000256" key="6">
    <source>
        <dbReference type="ARBA" id="ARBA00022960"/>
    </source>
</evidence>
<dbReference type="GO" id="GO:0071555">
    <property type="term" value="P:cell wall organization"/>
    <property type="evidence" value="ECO:0007669"/>
    <property type="project" value="UniProtKB-KW"/>
</dbReference>
<dbReference type="InterPro" id="IPR051046">
    <property type="entry name" value="MurCDEF_CellWall_CoF430Synth"/>
</dbReference>
<keyword evidence="7 10" id="KW-0573">Peptidoglycan synthesis</keyword>
<proteinExistence type="inferred from homology"/>
<sequence>MIPMTLNDIASAVSGRLITSPHTSGETEVAGLCDTDSRNIGSGDIFFAKPGDTTDGHLYAAKAVEQGAALCIVERELDLAAPQIVVDDVVLALGRLSHEVVERVRAEGRLRVIAVTGSNGKTTTKNLLSEIFSRRGEVVAPIKSFNNEVGGPVTFLRVSESTDTLIAEMGASSEGEIRRLTEMARPDIGIVLAVGLAHVGVFGGIEATARAKTEMVEALREDGVAVLNADDPRVAAMAAHTKARVLTFGRGSNAEVRADEVTVSQDGTDFLLSLPGEAPVPVHFPVIGEHHVMNALAAAAAAHVEGIPATEIAATLAEVTRAESARMEVVAREPITVINDAFNANPDSMRAALRTLAQIANPDQRTVAVLGEMGELGDQSIAEHDRLGELAVRLGIAQTLVVGRGARALFLGAIAQGSWDGEANFVENTDEAFEFLREWLQPGDLVLVKSSKSAGLRALGDRLGDYVKGLAE</sequence>
<dbReference type="Pfam" id="PF02875">
    <property type="entry name" value="Mur_ligase_C"/>
    <property type="match status" value="1"/>
</dbReference>
<evidence type="ECO:0000256" key="2">
    <source>
        <dbReference type="ARBA" id="ARBA00022598"/>
    </source>
</evidence>
<evidence type="ECO:0000256" key="11">
    <source>
        <dbReference type="RuleBase" id="RU004136"/>
    </source>
</evidence>
<comment type="function">
    <text evidence="10 11">Involved in cell wall formation. Catalyzes the final step in the synthesis of UDP-N-acetylmuramoyl-pentapeptide, the precursor of murein.</text>
</comment>
<keyword evidence="5 10" id="KW-0067">ATP-binding</keyword>
<dbReference type="Pfam" id="PF08245">
    <property type="entry name" value="Mur_ligase_M"/>
    <property type="match status" value="1"/>
</dbReference>
<evidence type="ECO:0000313" key="15">
    <source>
        <dbReference type="EMBL" id="RRJ86270.1"/>
    </source>
</evidence>
<reference evidence="15 16" key="1">
    <citation type="submission" date="2018-11" db="EMBL/GenBank/DDBJ databases">
        <title>YIM 102482-1 draft genome.</title>
        <authorList>
            <person name="Li G."/>
            <person name="Jiang Y."/>
        </authorList>
    </citation>
    <scope>NUCLEOTIDE SEQUENCE [LARGE SCALE GENOMIC DNA]</scope>
    <source>
        <strain evidence="15 16">YIM 102482-1</strain>
    </source>
</reference>
<evidence type="ECO:0000313" key="16">
    <source>
        <dbReference type="Proteomes" id="UP000274391"/>
    </source>
</evidence>
<dbReference type="InterPro" id="IPR004101">
    <property type="entry name" value="Mur_ligase_C"/>
</dbReference>
<dbReference type="GO" id="GO:0005524">
    <property type="term" value="F:ATP binding"/>
    <property type="evidence" value="ECO:0007669"/>
    <property type="project" value="UniProtKB-UniRule"/>
</dbReference>
<comment type="subcellular location">
    <subcellularLocation>
        <location evidence="10 11">Cytoplasm</location>
    </subcellularLocation>
</comment>
<dbReference type="Gene3D" id="3.40.1190.10">
    <property type="entry name" value="Mur-like, catalytic domain"/>
    <property type="match status" value="1"/>
</dbReference>
<feature type="binding site" evidence="10">
    <location>
        <begin position="117"/>
        <end position="123"/>
    </location>
    <ligand>
        <name>ATP</name>
        <dbReference type="ChEBI" id="CHEBI:30616"/>
    </ligand>
</feature>
<evidence type="ECO:0000256" key="1">
    <source>
        <dbReference type="ARBA" id="ARBA00022490"/>
    </source>
</evidence>
<evidence type="ECO:0000256" key="9">
    <source>
        <dbReference type="ARBA" id="ARBA00023316"/>
    </source>
</evidence>
<keyword evidence="9 10" id="KW-0961">Cell wall biogenesis/degradation</keyword>
<comment type="pathway">
    <text evidence="10 11">Cell wall biogenesis; peptidoglycan biosynthesis.</text>
</comment>
<keyword evidence="6 10" id="KW-0133">Cell shape</keyword>
<comment type="caution">
    <text evidence="15">The sequence shown here is derived from an EMBL/GenBank/DDBJ whole genome shotgun (WGS) entry which is preliminary data.</text>
</comment>
<evidence type="ECO:0000256" key="10">
    <source>
        <dbReference type="HAMAP-Rule" id="MF_02019"/>
    </source>
</evidence>
<dbReference type="EC" id="6.3.2.10" evidence="10 11"/>
<evidence type="ECO:0000259" key="12">
    <source>
        <dbReference type="Pfam" id="PF01225"/>
    </source>
</evidence>
<dbReference type="InterPro" id="IPR013221">
    <property type="entry name" value="Mur_ligase_cen"/>
</dbReference>
<dbReference type="RefSeq" id="WP_124972767.1">
    <property type="nucleotide sequence ID" value="NZ_RQVS01000010.1"/>
</dbReference>
<dbReference type="Gene3D" id="3.90.190.20">
    <property type="entry name" value="Mur ligase, C-terminal domain"/>
    <property type="match status" value="1"/>
</dbReference>
<feature type="domain" description="Mur ligase C-terminal" evidence="13">
    <location>
        <begin position="326"/>
        <end position="451"/>
    </location>
</feature>
<keyword evidence="1 10" id="KW-0963">Cytoplasm</keyword>
<evidence type="ECO:0000259" key="14">
    <source>
        <dbReference type="Pfam" id="PF08245"/>
    </source>
</evidence>
<protein>
    <recommendedName>
        <fullName evidence="10 11">UDP-N-acetylmuramoyl-tripeptide--D-alanyl-D-alanine ligase</fullName>
        <ecNumber evidence="10 11">6.3.2.10</ecNumber>
    </recommendedName>
    <alternativeName>
        <fullName evidence="10">D-alanyl-D-alanine-adding enzyme</fullName>
    </alternativeName>
</protein>
<feature type="domain" description="Mur ligase central" evidence="14">
    <location>
        <begin position="115"/>
        <end position="302"/>
    </location>
</feature>
<keyword evidence="2 10" id="KW-0436">Ligase</keyword>
<dbReference type="Pfam" id="PF01225">
    <property type="entry name" value="Mur_ligase"/>
    <property type="match status" value="1"/>
</dbReference>
<feature type="domain" description="Mur ligase N-terminal catalytic" evidence="12">
    <location>
        <begin position="35"/>
        <end position="85"/>
    </location>
</feature>
<dbReference type="InterPro" id="IPR000713">
    <property type="entry name" value="Mur_ligase_N"/>
</dbReference>
<evidence type="ECO:0000256" key="3">
    <source>
        <dbReference type="ARBA" id="ARBA00022618"/>
    </source>
</evidence>
<dbReference type="HAMAP" id="MF_02019">
    <property type="entry name" value="MurF"/>
    <property type="match status" value="1"/>
</dbReference>
<evidence type="ECO:0000256" key="4">
    <source>
        <dbReference type="ARBA" id="ARBA00022741"/>
    </source>
</evidence>
<dbReference type="PANTHER" id="PTHR43024">
    <property type="entry name" value="UDP-N-ACETYLMURAMOYL-TRIPEPTIDE--D-ALANYL-D-ALANINE LIGASE"/>
    <property type="match status" value="1"/>
</dbReference>
<accession>A0A3P3VUB6</accession>
<comment type="catalytic activity">
    <reaction evidence="10 11">
        <text>D-alanyl-D-alanine + UDP-N-acetyl-alpha-D-muramoyl-L-alanyl-gamma-D-glutamyl-meso-2,6-diaminopimelate + ATP = UDP-N-acetyl-alpha-D-muramoyl-L-alanyl-gamma-D-glutamyl-meso-2,6-diaminopimeloyl-D-alanyl-D-alanine + ADP + phosphate + H(+)</text>
        <dbReference type="Rhea" id="RHEA:28374"/>
        <dbReference type="ChEBI" id="CHEBI:15378"/>
        <dbReference type="ChEBI" id="CHEBI:30616"/>
        <dbReference type="ChEBI" id="CHEBI:43474"/>
        <dbReference type="ChEBI" id="CHEBI:57822"/>
        <dbReference type="ChEBI" id="CHEBI:61386"/>
        <dbReference type="ChEBI" id="CHEBI:83905"/>
        <dbReference type="ChEBI" id="CHEBI:456216"/>
        <dbReference type="EC" id="6.3.2.10"/>
    </reaction>
</comment>
<dbReference type="InterPro" id="IPR036615">
    <property type="entry name" value="Mur_ligase_C_dom_sf"/>
</dbReference>
<evidence type="ECO:0000259" key="13">
    <source>
        <dbReference type="Pfam" id="PF02875"/>
    </source>
</evidence>
<dbReference type="GO" id="GO:0051301">
    <property type="term" value="P:cell division"/>
    <property type="evidence" value="ECO:0007669"/>
    <property type="project" value="UniProtKB-KW"/>
</dbReference>
<dbReference type="GO" id="GO:0008360">
    <property type="term" value="P:regulation of cell shape"/>
    <property type="evidence" value="ECO:0007669"/>
    <property type="project" value="UniProtKB-KW"/>
</dbReference>
<evidence type="ECO:0000256" key="8">
    <source>
        <dbReference type="ARBA" id="ARBA00023306"/>
    </source>
</evidence>
<dbReference type="SUPFAM" id="SSF63418">
    <property type="entry name" value="MurE/MurF N-terminal domain"/>
    <property type="match status" value="1"/>
</dbReference>
<keyword evidence="16" id="KW-1185">Reference proteome</keyword>
<dbReference type="GO" id="GO:0008766">
    <property type="term" value="F:UDP-N-acetylmuramoylalanyl-D-glutamyl-2,6-diaminopimelate-D-alanyl-D-alanine ligase activity"/>
    <property type="evidence" value="ECO:0007669"/>
    <property type="project" value="RHEA"/>
</dbReference>
<keyword evidence="4 10" id="KW-0547">Nucleotide-binding</keyword>
<dbReference type="PANTHER" id="PTHR43024:SF1">
    <property type="entry name" value="UDP-N-ACETYLMURAMOYL-TRIPEPTIDE--D-ALANYL-D-ALANINE LIGASE"/>
    <property type="match status" value="1"/>
</dbReference>
<dbReference type="AlphaFoldDB" id="A0A3P3VUB6"/>
<dbReference type="GO" id="GO:0005737">
    <property type="term" value="C:cytoplasm"/>
    <property type="evidence" value="ECO:0007669"/>
    <property type="project" value="UniProtKB-SubCell"/>
</dbReference>
<organism evidence="15 16">
    <name type="scientific">Gulosibacter macacae</name>
    <dbReference type="NCBI Taxonomy" id="2488791"/>
    <lineage>
        <taxon>Bacteria</taxon>
        <taxon>Bacillati</taxon>
        <taxon>Actinomycetota</taxon>
        <taxon>Actinomycetes</taxon>
        <taxon>Micrococcales</taxon>
        <taxon>Microbacteriaceae</taxon>
        <taxon>Gulosibacter</taxon>
    </lineage>
</organism>
<dbReference type="GO" id="GO:0047480">
    <property type="term" value="F:UDP-N-acetylmuramoyl-tripeptide-D-alanyl-D-alanine ligase activity"/>
    <property type="evidence" value="ECO:0007669"/>
    <property type="project" value="UniProtKB-UniRule"/>
</dbReference>
<dbReference type="OrthoDB" id="9800958at2"/>
<dbReference type="InterPro" id="IPR035911">
    <property type="entry name" value="MurE/MurF_N"/>
</dbReference>
<name>A0A3P3VUB6_9MICO</name>
<dbReference type="InterPro" id="IPR005863">
    <property type="entry name" value="UDP-N-AcMur_synth"/>
</dbReference>
<dbReference type="UniPathway" id="UPA00219"/>
<dbReference type="Proteomes" id="UP000274391">
    <property type="component" value="Unassembled WGS sequence"/>
</dbReference>
<keyword evidence="8 10" id="KW-0131">Cell cycle</keyword>
<comment type="similarity">
    <text evidence="10">Belongs to the MurCDEF family. MurF subfamily.</text>
</comment>
<dbReference type="EMBL" id="RQVS01000010">
    <property type="protein sequence ID" value="RRJ86270.1"/>
    <property type="molecule type" value="Genomic_DNA"/>
</dbReference>
<keyword evidence="3 10" id="KW-0132">Cell division</keyword>
<dbReference type="InterPro" id="IPR036565">
    <property type="entry name" value="Mur-like_cat_sf"/>
</dbReference>
<dbReference type="SUPFAM" id="SSF53623">
    <property type="entry name" value="MurD-like peptide ligases, catalytic domain"/>
    <property type="match status" value="1"/>
</dbReference>